<evidence type="ECO:0000313" key="11">
    <source>
        <dbReference type="Proteomes" id="UP001597267"/>
    </source>
</evidence>
<dbReference type="Proteomes" id="UP001597267">
    <property type="component" value="Unassembled WGS sequence"/>
</dbReference>
<feature type="domain" description="RecX third three-helical" evidence="8">
    <location>
        <begin position="155"/>
        <end position="202"/>
    </location>
</feature>
<evidence type="ECO:0000313" key="10">
    <source>
        <dbReference type="EMBL" id="MFD1672999.1"/>
    </source>
</evidence>
<gene>
    <name evidence="6 10" type="primary">recX</name>
    <name evidence="10" type="ORF">ACFQ5M_12935</name>
</gene>
<comment type="function">
    <text evidence="1 6">Modulates RecA activity.</text>
</comment>
<dbReference type="NCBIfam" id="NF010733">
    <property type="entry name" value="PRK14135.1"/>
    <property type="match status" value="1"/>
</dbReference>
<feature type="domain" description="RecX third three-helical" evidence="8">
    <location>
        <begin position="214"/>
        <end position="257"/>
    </location>
</feature>
<dbReference type="PANTHER" id="PTHR33602:SF1">
    <property type="entry name" value="REGULATORY PROTEIN RECX FAMILY PROTEIN"/>
    <property type="match status" value="1"/>
</dbReference>
<dbReference type="InterPro" id="IPR053926">
    <property type="entry name" value="RecX_HTH_1st"/>
</dbReference>
<evidence type="ECO:0000256" key="4">
    <source>
        <dbReference type="ARBA" id="ARBA00018111"/>
    </source>
</evidence>
<name>A0ABW4JBC1_9LACO</name>
<evidence type="ECO:0000259" key="8">
    <source>
        <dbReference type="Pfam" id="PF21981"/>
    </source>
</evidence>
<accession>A0ABW4JBC1</accession>
<proteinExistence type="inferred from homology"/>
<dbReference type="Pfam" id="PF21981">
    <property type="entry name" value="RecX_HTH3"/>
    <property type="match status" value="2"/>
</dbReference>
<reference evidence="11" key="1">
    <citation type="journal article" date="2019" name="Int. J. Syst. Evol. Microbiol.">
        <title>The Global Catalogue of Microorganisms (GCM) 10K type strain sequencing project: providing services to taxonomists for standard genome sequencing and annotation.</title>
        <authorList>
            <consortium name="The Broad Institute Genomics Platform"/>
            <consortium name="The Broad Institute Genome Sequencing Center for Infectious Disease"/>
            <person name="Wu L."/>
            <person name="Ma J."/>
        </authorList>
    </citation>
    <scope>NUCLEOTIDE SEQUENCE [LARGE SCALE GENOMIC DNA]</scope>
    <source>
        <strain evidence="11">CCM 8896</strain>
    </source>
</reference>
<keyword evidence="11" id="KW-1185">Reference proteome</keyword>
<dbReference type="Gene3D" id="1.10.10.10">
    <property type="entry name" value="Winged helix-like DNA-binding domain superfamily/Winged helix DNA-binding domain"/>
    <property type="match status" value="4"/>
</dbReference>
<sequence>MKITKIEVQQRHKDRYNIYLDETYAFPVAESVLIQFALMKGQELTEAEVEALKNADNEAKAYGRALDYLSYQLRSTLEVKKYLYDKDYTGATVNHIITKLTELNYLDDLSFARSFVRTEINVSRKGPKVIIQKLRQKGIANETIENVLAEEYPFETQVANALLLVKKLAKGGQQRSFFERQQKIRQNLMQKGFNGDVITEALAQAALTQDDDAEQTALQQAGERLWRRYHDQPNGRQKIKQSLYRKGFNLDMIQRFLEQKTMDEA</sequence>
<dbReference type="InterPro" id="IPR053924">
    <property type="entry name" value="RecX_HTH_2nd"/>
</dbReference>
<dbReference type="InterPro" id="IPR036388">
    <property type="entry name" value="WH-like_DNA-bd_sf"/>
</dbReference>
<comment type="subcellular location">
    <subcellularLocation>
        <location evidence="2 6">Cytoplasm</location>
    </subcellularLocation>
</comment>
<evidence type="ECO:0000256" key="5">
    <source>
        <dbReference type="ARBA" id="ARBA00022490"/>
    </source>
</evidence>
<dbReference type="RefSeq" id="WP_125715292.1">
    <property type="nucleotide sequence ID" value="NZ_JBHTOP010000028.1"/>
</dbReference>
<evidence type="ECO:0000256" key="3">
    <source>
        <dbReference type="ARBA" id="ARBA00009695"/>
    </source>
</evidence>
<dbReference type="InterPro" id="IPR053925">
    <property type="entry name" value="RecX_HTH_3rd"/>
</dbReference>
<dbReference type="EMBL" id="JBHTOP010000028">
    <property type="protein sequence ID" value="MFD1672999.1"/>
    <property type="molecule type" value="Genomic_DNA"/>
</dbReference>
<comment type="caution">
    <text evidence="10">The sequence shown here is derived from an EMBL/GenBank/DDBJ whole genome shotgun (WGS) entry which is preliminary data.</text>
</comment>
<feature type="domain" description="RecX second three-helical" evidence="7">
    <location>
        <begin position="107"/>
        <end position="148"/>
    </location>
</feature>
<protein>
    <recommendedName>
        <fullName evidence="4 6">Regulatory protein RecX</fullName>
    </recommendedName>
</protein>
<evidence type="ECO:0000256" key="6">
    <source>
        <dbReference type="HAMAP-Rule" id="MF_01114"/>
    </source>
</evidence>
<evidence type="ECO:0000259" key="9">
    <source>
        <dbReference type="Pfam" id="PF21982"/>
    </source>
</evidence>
<feature type="domain" description="RecX first three-helical" evidence="9">
    <location>
        <begin position="61"/>
        <end position="100"/>
    </location>
</feature>
<dbReference type="Pfam" id="PF21982">
    <property type="entry name" value="RecX_HTH1"/>
    <property type="match status" value="1"/>
</dbReference>
<evidence type="ECO:0000259" key="7">
    <source>
        <dbReference type="Pfam" id="PF02631"/>
    </source>
</evidence>
<comment type="similarity">
    <text evidence="3 6">Belongs to the RecX family.</text>
</comment>
<dbReference type="HAMAP" id="MF_01114">
    <property type="entry name" value="RecX"/>
    <property type="match status" value="1"/>
</dbReference>
<organism evidence="10 11">
    <name type="scientific">Agrilactobacillus yilanensis</name>
    <dbReference type="NCBI Taxonomy" id="2485997"/>
    <lineage>
        <taxon>Bacteria</taxon>
        <taxon>Bacillati</taxon>
        <taxon>Bacillota</taxon>
        <taxon>Bacilli</taxon>
        <taxon>Lactobacillales</taxon>
        <taxon>Lactobacillaceae</taxon>
        <taxon>Agrilactobacillus</taxon>
    </lineage>
</organism>
<keyword evidence="5 6" id="KW-0963">Cytoplasm</keyword>
<dbReference type="Pfam" id="PF02631">
    <property type="entry name" value="RecX_HTH2"/>
    <property type="match status" value="1"/>
</dbReference>
<dbReference type="PANTHER" id="PTHR33602">
    <property type="entry name" value="REGULATORY PROTEIN RECX FAMILY PROTEIN"/>
    <property type="match status" value="1"/>
</dbReference>
<evidence type="ECO:0000256" key="2">
    <source>
        <dbReference type="ARBA" id="ARBA00004496"/>
    </source>
</evidence>
<dbReference type="InterPro" id="IPR003783">
    <property type="entry name" value="Regulatory_RecX"/>
</dbReference>
<evidence type="ECO:0000256" key="1">
    <source>
        <dbReference type="ARBA" id="ARBA00003529"/>
    </source>
</evidence>